<dbReference type="STRING" id="755172.HMPREF1863_01687"/>
<dbReference type="OrthoDB" id="9801689at2"/>
<dbReference type="EMBL" id="LSDG01000045">
    <property type="protein sequence ID" value="KXB65179.1"/>
    <property type="molecule type" value="Genomic_DNA"/>
</dbReference>
<dbReference type="Pfam" id="PF16199">
    <property type="entry name" value="Radical_SAM_C"/>
    <property type="match status" value="1"/>
</dbReference>
<dbReference type="PANTHER" id="PTHR11135:SF1">
    <property type="entry name" value="PROTEIN YHCC"/>
    <property type="match status" value="1"/>
</dbReference>
<evidence type="ECO:0000313" key="9">
    <source>
        <dbReference type="Proteomes" id="UP000070442"/>
    </source>
</evidence>
<keyword evidence="2" id="KW-0004">4Fe-4S</keyword>
<dbReference type="Pfam" id="PF04055">
    <property type="entry name" value="Radical_SAM"/>
    <property type="match status" value="1"/>
</dbReference>
<protein>
    <submittedName>
        <fullName evidence="8">Radical SAM protein family</fullName>
    </submittedName>
</protein>
<dbReference type="GO" id="GO:0046872">
    <property type="term" value="F:metal ion binding"/>
    <property type="evidence" value="ECO:0007669"/>
    <property type="project" value="UniProtKB-KW"/>
</dbReference>
<dbReference type="SMART" id="SM00729">
    <property type="entry name" value="Elp3"/>
    <property type="match status" value="1"/>
</dbReference>
<dbReference type="NCBIfam" id="TIGR01212">
    <property type="entry name" value="TIGR01212 family radical SAM protein"/>
    <property type="match status" value="1"/>
</dbReference>
<feature type="domain" description="Radical SAM core" evidence="7">
    <location>
        <begin position="1"/>
        <end position="236"/>
    </location>
</feature>
<keyword evidence="3" id="KW-0949">S-adenosyl-L-methionine</keyword>
<keyword evidence="5" id="KW-0408">Iron</keyword>
<keyword evidence="4" id="KW-0479">Metal-binding</keyword>
<evidence type="ECO:0000256" key="5">
    <source>
        <dbReference type="ARBA" id="ARBA00023004"/>
    </source>
</evidence>
<dbReference type="SUPFAM" id="SSF102114">
    <property type="entry name" value="Radical SAM enzymes"/>
    <property type="match status" value="1"/>
</dbReference>
<organism evidence="8 9">
    <name type="scientific">Aedoeadaptatus coxii</name>
    <dbReference type="NCBI Taxonomy" id="755172"/>
    <lineage>
        <taxon>Bacteria</taxon>
        <taxon>Bacillati</taxon>
        <taxon>Bacillota</taxon>
        <taxon>Tissierellia</taxon>
        <taxon>Tissierellales</taxon>
        <taxon>Peptoniphilaceae</taxon>
        <taxon>Aedoeadaptatus</taxon>
    </lineage>
</organism>
<comment type="cofactor">
    <cofactor evidence="1">
        <name>[4Fe-4S] cluster</name>
        <dbReference type="ChEBI" id="CHEBI:49883"/>
    </cofactor>
</comment>
<dbReference type="InterPro" id="IPR058240">
    <property type="entry name" value="rSAM_sf"/>
</dbReference>
<dbReference type="AlphaFoldDB" id="A0A134ABT9"/>
<dbReference type="Proteomes" id="UP000070442">
    <property type="component" value="Unassembled WGS sequence"/>
</dbReference>
<evidence type="ECO:0000256" key="2">
    <source>
        <dbReference type="ARBA" id="ARBA00022485"/>
    </source>
</evidence>
<keyword evidence="9" id="KW-1185">Reference proteome</keyword>
<dbReference type="InterPro" id="IPR005911">
    <property type="entry name" value="YhcC-like"/>
</dbReference>
<evidence type="ECO:0000256" key="4">
    <source>
        <dbReference type="ARBA" id="ARBA00022723"/>
    </source>
</evidence>
<proteinExistence type="predicted"/>
<dbReference type="SFLD" id="SFLDS00029">
    <property type="entry name" value="Radical_SAM"/>
    <property type="match status" value="1"/>
</dbReference>
<comment type="caution">
    <text evidence="8">The sequence shown here is derived from an EMBL/GenBank/DDBJ whole genome shotgun (WGS) entry which is preliminary data.</text>
</comment>
<dbReference type="PROSITE" id="PS51918">
    <property type="entry name" value="RADICAL_SAM"/>
    <property type="match status" value="1"/>
</dbReference>
<dbReference type="Gene3D" id="3.30.750.200">
    <property type="match status" value="1"/>
</dbReference>
<dbReference type="SFLD" id="SFLDG01086">
    <property type="entry name" value="elongater_protein-like"/>
    <property type="match status" value="1"/>
</dbReference>
<accession>A0A134ABT9</accession>
<dbReference type="SFLD" id="SFLDG01091">
    <property type="entry name" value="uncharacterized_CHP01210-like"/>
    <property type="match status" value="1"/>
</dbReference>
<sequence>MKVYKIPIHLKGTCPNRDGTKGRGGCIFCGEEGGSFDWVQGSIREQYRQNKERIAKRYKAKGFIAYFQNFTGTYLPIEDFRKSLEEIALEHPLGVSISTRPDCLGDEYLDCAETLFGADNVTFELGLQSANDETLALLNRGHSVEDYRRGACHLKERGFRLSTHMILDLPWDDDEDIVEGAKLLNRVRSDEVKIHNLYVPKGTKLAELYRSGEFQPIQMESFMERVIMFLEHLDPEMVIGRMLGRAPEENVLFANWGRSWFYIRDEIIRRMEREGRRQGRLFR</sequence>
<dbReference type="GO" id="GO:0003824">
    <property type="term" value="F:catalytic activity"/>
    <property type="evidence" value="ECO:0007669"/>
    <property type="project" value="InterPro"/>
</dbReference>
<dbReference type="InterPro" id="IPR032432">
    <property type="entry name" value="Radical_SAM_C"/>
</dbReference>
<evidence type="ECO:0000256" key="3">
    <source>
        <dbReference type="ARBA" id="ARBA00022691"/>
    </source>
</evidence>
<reference evidence="9" key="1">
    <citation type="submission" date="2016-01" db="EMBL/GenBank/DDBJ databases">
        <authorList>
            <person name="Mitreva M."/>
            <person name="Pepin K.H."/>
            <person name="Mihindukulasuriya K.A."/>
            <person name="Fulton R."/>
            <person name="Fronick C."/>
            <person name="O'Laughlin M."/>
            <person name="Miner T."/>
            <person name="Herter B."/>
            <person name="Rosa B.A."/>
            <person name="Cordes M."/>
            <person name="Tomlinson C."/>
            <person name="Wollam A."/>
            <person name="Palsikar V.B."/>
            <person name="Mardis E.R."/>
            <person name="Wilson R.K."/>
        </authorList>
    </citation>
    <scope>NUCLEOTIDE SEQUENCE [LARGE SCALE GENOMIC DNA]</scope>
    <source>
        <strain evidence="9">DNF00729</strain>
    </source>
</reference>
<dbReference type="PATRIC" id="fig|755172.3.peg.1648"/>
<evidence type="ECO:0000256" key="1">
    <source>
        <dbReference type="ARBA" id="ARBA00001966"/>
    </source>
</evidence>
<gene>
    <name evidence="8" type="ORF">HMPREF1863_01687</name>
</gene>
<dbReference type="InterPro" id="IPR006638">
    <property type="entry name" value="Elp3/MiaA/NifB-like_rSAM"/>
</dbReference>
<keyword evidence="6" id="KW-0411">Iron-sulfur</keyword>
<dbReference type="GO" id="GO:0051539">
    <property type="term" value="F:4 iron, 4 sulfur cluster binding"/>
    <property type="evidence" value="ECO:0007669"/>
    <property type="project" value="UniProtKB-KW"/>
</dbReference>
<dbReference type="PANTHER" id="PTHR11135">
    <property type="entry name" value="HISTONE ACETYLTRANSFERASE-RELATED"/>
    <property type="match status" value="1"/>
</dbReference>
<dbReference type="InterPro" id="IPR007197">
    <property type="entry name" value="rSAM"/>
</dbReference>
<evidence type="ECO:0000256" key="6">
    <source>
        <dbReference type="ARBA" id="ARBA00023014"/>
    </source>
</evidence>
<dbReference type="InterPro" id="IPR039661">
    <property type="entry name" value="ELP3"/>
</dbReference>
<name>A0A134ABT9_9FIRM</name>
<evidence type="ECO:0000259" key="7">
    <source>
        <dbReference type="PROSITE" id="PS51918"/>
    </source>
</evidence>
<evidence type="ECO:0000313" key="8">
    <source>
        <dbReference type="EMBL" id="KXB65179.1"/>
    </source>
</evidence>